<evidence type="ECO:0008006" key="2">
    <source>
        <dbReference type="Google" id="ProtNLM"/>
    </source>
</evidence>
<proteinExistence type="predicted"/>
<dbReference type="InterPro" id="IPR016024">
    <property type="entry name" value="ARM-type_fold"/>
</dbReference>
<reference evidence="1" key="1">
    <citation type="journal article" date="2014" name="Front. Microbiol.">
        <title>High frequency of phylogenetically diverse reductive dehalogenase-homologous genes in deep subseafloor sedimentary metagenomes.</title>
        <authorList>
            <person name="Kawai M."/>
            <person name="Futagami T."/>
            <person name="Toyoda A."/>
            <person name="Takaki Y."/>
            <person name="Nishi S."/>
            <person name="Hori S."/>
            <person name="Arai W."/>
            <person name="Tsubouchi T."/>
            <person name="Morono Y."/>
            <person name="Uchiyama I."/>
            <person name="Ito T."/>
            <person name="Fujiyama A."/>
            <person name="Inagaki F."/>
            <person name="Takami H."/>
        </authorList>
    </citation>
    <scope>NUCLEOTIDE SEQUENCE</scope>
    <source>
        <strain evidence="1">Expedition CK06-06</strain>
    </source>
</reference>
<gene>
    <name evidence="1" type="ORF">S01H4_20128</name>
</gene>
<protein>
    <recommendedName>
        <fullName evidence="2">Condensin complex subunit 1 C-terminal domain-containing protein</fullName>
    </recommendedName>
</protein>
<dbReference type="EMBL" id="BART01009027">
    <property type="protein sequence ID" value="GAG61673.1"/>
    <property type="molecule type" value="Genomic_DNA"/>
</dbReference>
<dbReference type="SUPFAM" id="SSF48371">
    <property type="entry name" value="ARM repeat"/>
    <property type="match status" value="1"/>
</dbReference>
<name>X0ZMR0_9ZZZZ</name>
<dbReference type="InterPro" id="IPR011989">
    <property type="entry name" value="ARM-like"/>
</dbReference>
<dbReference type="Gene3D" id="1.25.10.10">
    <property type="entry name" value="Leucine-rich Repeat Variant"/>
    <property type="match status" value="1"/>
</dbReference>
<organism evidence="1">
    <name type="scientific">marine sediment metagenome</name>
    <dbReference type="NCBI Taxonomy" id="412755"/>
    <lineage>
        <taxon>unclassified sequences</taxon>
        <taxon>metagenomes</taxon>
        <taxon>ecological metagenomes</taxon>
    </lineage>
</organism>
<accession>X0ZMR0</accession>
<sequence>AAHLLGIASFDPNGFVRQTALQEMAHLDTEVILPYVLLRWHDWVPQVCQQAQILLENLLKSRTVSLQQLTWCRLLLEKLADPSLRVNLKPIQELLFNYIQQFELQEVMHVFKQAHDWQDKRFLLKVFADCLQNNQTFLESLLEDRSSEIRWWVLKEDIFSAAREKKKTATFLKTSNSYYKSIIEQLAHDKNARVRFYALWHIEVFVPKSEQQHYLFLFVEALIDENYKVRQQARSVLTDQDQHLAYLLAKPTPVTPGLLKAFGELGIADARVFIHNYLTDERPALRAAALYAAGCLALSIDQELVQGLKDPSAKVRKMAVAILADYKYLYLKKEIEQLLNAESESFETKAVALKVLITMSRFIFRKFFF</sequence>
<comment type="caution">
    <text evidence="1">The sequence shown here is derived from an EMBL/GenBank/DDBJ whole genome shotgun (WGS) entry which is preliminary data.</text>
</comment>
<dbReference type="AlphaFoldDB" id="X0ZMR0"/>
<feature type="non-terminal residue" evidence="1">
    <location>
        <position position="1"/>
    </location>
</feature>
<evidence type="ECO:0000313" key="1">
    <source>
        <dbReference type="EMBL" id="GAG61673.1"/>
    </source>
</evidence>